<protein>
    <recommendedName>
        <fullName evidence="3">Retrotransposon Copia-like N-terminal domain-containing protein</fullName>
    </recommendedName>
</protein>
<gene>
    <name evidence="1" type="ORF">DH2020_009992</name>
</gene>
<dbReference type="EMBL" id="JABTTQ020000005">
    <property type="protein sequence ID" value="KAK6155744.1"/>
    <property type="molecule type" value="Genomic_DNA"/>
</dbReference>
<organism evidence="1 2">
    <name type="scientific">Rehmannia glutinosa</name>
    <name type="common">Chinese foxglove</name>
    <dbReference type="NCBI Taxonomy" id="99300"/>
    <lineage>
        <taxon>Eukaryota</taxon>
        <taxon>Viridiplantae</taxon>
        <taxon>Streptophyta</taxon>
        <taxon>Embryophyta</taxon>
        <taxon>Tracheophyta</taxon>
        <taxon>Spermatophyta</taxon>
        <taxon>Magnoliopsida</taxon>
        <taxon>eudicotyledons</taxon>
        <taxon>Gunneridae</taxon>
        <taxon>Pentapetalae</taxon>
        <taxon>asterids</taxon>
        <taxon>lamiids</taxon>
        <taxon>Lamiales</taxon>
        <taxon>Orobanchaceae</taxon>
        <taxon>Rehmannieae</taxon>
        <taxon>Rehmannia</taxon>
    </lineage>
</organism>
<dbReference type="PANTHER" id="PTHR47481:SF31">
    <property type="entry name" value="OS01G0873500 PROTEIN"/>
    <property type="match status" value="1"/>
</dbReference>
<name>A0ABR0X9V7_REHGL</name>
<sequence>MESSSSTIVLPTFHAIPIRLDRNNYSYWRIQILATVKAHGFEEFLSGTASAPSPFLAATSSSASASSSIPNPAYSLWIRRDQLLFSWILSSISESMMGYVSRFSNSAELWTDLETSFRSHSRARVQHLRAQLHASRKGDLSVADYILKMQGIADQIHVAGQVISDDDLIIHILNGLGADFESIVVNLSARTEPLTLQDV</sequence>
<evidence type="ECO:0000313" key="2">
    <source>
        <dbReference type="Proteomes" id="UP001318860"/>
    </source>
</evidence>
<dbReference type="Pfam" id="PF14223">
    <property type="entry name" value="Retrotran_gag_2"/>
    <property type="match status" value="1"/>
</dbReference>
<keyword evidence="2" id="KW-1185">Reference proteome</keyword>
<dbReference type="Proteomes" id="UP001318860">
    <property type="component" value="Unassembled WGS sequence"/>
</dbReference>
<dbReference type="PANTHER" id="PTHR47481">
    <property type="match status" value="1"/>
</dbReference>
<evidence type="ECO:0008006" key="3">
    <source>
        <dbReference type="Google" id="ProtNLM"/>
    </source>
</evidence>
<comment type="caution">
    <text evidence="1">The sequence shown here is derived from an EMBL/GenBank/DDBJ whole genome shotgun (WGS) entry which is preliminary data.</text>
</comment>
<evidence type="ECO:0000313" key="1">
    <source>
        <dbReference type="EMBL" id="KAK6155744.1"/>
    </source>
</evidence>
<proteinExistence type="predicted"/>
<accession>A0ABR0X9V7</accession>
<reference evidence="1 2" key="1">
    <citation type="journal article" date="2021" name="Comput. Struct. Biotechnol. J.">
        <title>De novo genome assembly of the potent medicinal plant Rehmannia glutinosa using nanopore technology.</title>
        <authorList>
            <person name="Ma L."/>
            <person name="Dong C."/>
            <person name="Song C."/>
            <person name="Wang X."/>
            <person name="Zheng X."/>
            <person name="Niu Y."/>
            <person name="Chen S."/>
            <person name="Feng W."/>
        </authorList>
    </citation>
    <scope>NUCLEOTIDE SEQUENCE [LARGE SCALE GENOMIC DNA]</scope>
    <source>
        <strain evidence="1">DH-2019</strain>
    </source>
</reference>